<keyword evidence="5" id="KW-0406">Ion transport</keyword>
<keyword evidence="8" id="KW-0325">Glycoprotein</keyword>
<evidence type="ECO:0000256" key="1">
    <source>
        <dbReference type="ARBA" id="ARBA00004141"/>
    </source>
</evidence>
<dbReference type="AlphaFoldDB" id="A0AAN8WD17"/>
<sequence length="148" mass="16191">MPCSGIKPALLASPLAAAAPMDILKQTGACKVLGPAFYQQRIKVITFEFPPSIIYQRDAKGQLRYRYGWEVTLVEELAAIFNFTVAYIEPAPGEMWGVVLPNGSWDGIVGLLGTGEGDLSIANIFISSISGRRAYQEFTTQFALESRK</sequence>
<dbReference type="Gene3D" id="3.40.190.10">
    <property type="entry name" value="Periplasmic binding protein-like II"/>
    <property type="match status" value="1"/>
</dbReference>
<keyword evidence="6" id="KW-0472">Membrane</keyword>
<evidence type="ECO:0000256" key="10">
    <source>
        <dbReference type="ARBA" id="ARBA00023303"/>
    </source>
</evidence>
<organism evidence="12 13">
    <name type="scientific">Halocaridina rubra</name>
    <name type="common">Hawaiian red shrimp</name>
    <dbReference type="NCBI Taxonomy" id="373956"/>
    <lineage>
        <taxon>Eukaryota</taxon>
        <taxon>Metazoa</taxon>
        <taxon>Ecdysozoa</taxon>
        <taxon>Arthropoda</taxon>
        <taxon>Crustacea</taxon>
        <taxon>Multicrustacea</taxon>
        <taxon>Malacostraca</taxon>
        <taxon>Eumalacostraca</taxon>
        <taxon>Eucarida</taxon>
        <taxon>Decapoda</taxon>
        <taxon>Pleocyemata</taxon>
        <taxon>Caridea</taxon>
        <taxon>Atyoidea</taxon>
        <taxon>Atyidae</taxon>
        <taxon>Halocaridina</taxon>
    </lineage>
</organism>
<evidence type="ECO:0000256" key="4">
    <source>
        <dbReference type="ARBA" id="ARBA00022989"/>
    </source>
</evidence>
<dbReference type="EMBL" id="JAXCGZ010021469">
    <property type="protein sequence ID" value="KAK7051121.1"/>
    <property type="molecule type" value="Genomic_DNA"/>
</dbReference>
<dbReference type="Pfam" id="PF10613">
    <property type="entry name" value="Lig_chan-Glu_bd"/>
    <property type="match status" value="1"/>
</dbReference>
<keyword evidence="10" id="KW-0407">Ion channel</keyword>
<keyword evidence="9" id="KW-1071">Ligand-gated ion channel</keyword>
<comment type="caution">
    <text evidence="12">The sequence shown here is derived from an EMBL/GenBank/DDBJ whole genome shotgun (WGS) entry which is preliminary data.</text>
</comment>
<evidence type="ECO:0000256" key="8">
    <source>
        <dbReference type="ARBA" id="ARBA00023180"/>
    </source>
</evidence>
<dbReference type="GO" id="GO:0016020">
    <property type="term" value="C:membrane"/>
    <property type="evidence" value="ECO:0007669"/>
    <property type="project" value="UniProtKB-SubCell"/>
</dbReference>
<gene>
    <name evidence="12" type="ORF">SK128_002882</name>
</gene>
<evidence type="ECO:0000313" key="13">
    <source>
        <dbReference type="Proteomes" id="UP001381693"/>
    </source>
</evidence>
<protein>
    <recommendedName>
        <fullName evidence="11">Ionotropic glutamate receptor L-glutamate and glycine-binding domain-containing protein</fullName>
    </recommendedName>
</protein>
<comment type="subcellular location">
    <subcellularLocation>
        <location evidence="1">Membrane</location>
        <topology evidence="1">Multi-pass membrane protein</topology>
    </subcellularLocation>
</comment>
<keyword evidence="7" id="KW-0675">Receptor</keyword>
<evidence type="ECO:0000256" key="5">
    <source>
        <dbReference type="ARBA" id="ARBA00023065"/>
    </source>
</evidence>
<evidence type="ECO:0000256" key="2">
    <source>
        <dbReference type="ARBA" id="ARBA00022448"/>
    </source>
</evidence>
<evidence type="ECO:0000313" key="12">
    <source>
        <dbReference type="EMBL" id="KAK7051121.1"/>
    </source>
</evidence>
<dbReference type="Proteomes" id="UP001381693">
    <property type="component" value="Unassembled WGS sequence"/>
</dbReference>
<dbReference type="GO" id="GO:0015276">
    <property type="term" value="F:ligand-gated monoatomic ion channel activity"/>
    <property type="evidence" value="ECO:0007669"/>
    <property type="project" value="InterPro"/>
</dbReference>
<evidence type="ECO:0000256" key="6">
    <source>
        <dbReference type="ARBA" id="ARBA00023136"/>
    </source>
</evidence>
<keyword evidence="4" id="KW-1133">Transmembrane helix</keyword>
<keyword evidence="3" id="KW-0812">Transmembrane</keyword>
<evidence type="ECO:0000256" key="9">
    <source>
        <dbReference type="ARBA" id="ARBA00023286"/>
    </source>
</evidence>
<name>A0AAN8WD17_HALRR</name>
<evidence type="ECO:0000256" key="7">
    <source>
        <dbReference type="ARBA" id="ARBA00023170"/>
    </source>
</evidence>
<accession>A0AAN8WD17</accession>
<proteinExistence type="predicted"/>
<dbReference type="SUPFAM" id="SSF53850">
    <property type="entry name" value="Periplasmic binding protein-like II"/>
    <property type="match status" value="1"/>
</dbReference>
<evidence type="ECO:0000256" key="3">
    <source>
        <dbReference type="ARBA" id="ARBA00022692"/>
    </source>
</evidence>
<evidence type="ECO:0000259" key="11">
    <source>
        <dbReference type="Pfam" id="PF10613"/>
    </source>
</evidence>
<keyword evidence="13" id="KW-1185">Reference proteome</keyword>
<dbReference type="InterPro" id="IPR019594">
    <property type="entry name" value="Glu/Gly-bd"/>
</dbReference>
<reference evidence="12 13" key="1">
    <citation type="submission" date="2023-11" db="EMBL/GenBank/DDBJ databases">
        <title>Halocaridina rubra genome assembly.</title>
        <authorList>
            <person name="Smith C."/>
        </authorList>
    </citation>
    <scope>NUCLEOTIDE SEQUENCE [LARGE SCALE GENOMIC DNA]</scope>
    <source>
        <strain evidence="12">EP-1</strain>
        <tissue evidence="12">Whole</tissue>
    </source>
</reference>
<feature type="domain" description="Ionotropic glutamate receptor L-glutamate and glycine-binding" evidence="11">
    <location>
        <begin position="41"/>
        <end position="143"/>
    </location>
</feature>
<keyword evidence="2" id="KW-0813">Transport</keyword>